<evidence type="ECO:0000313" key="3">
    <source>
        <dbReference type="Proteomes" id="UP000624244"/>
    </source>
</evidence>
<keyword evidence="1" id="KW-0472">Membrane</keyword>
<proteinExistence type="predicted"/>
<accession>A0A8H5ZQV5</accession>
<sequence length="151" mass="16221">MAHVGRCGWPGMHEVCCSAGGWLCDTKSPIDDRCQDKTGRLLQAWVSCVLKFVAAILYVAGVCMHNEDLCKESKGGWSRLQGPSLSRSGGDKIARCIFGGICAGKLRRNSLIFSPSRHGATPQVVKSFTPAPPFSPLTPCRGIETLRLSSA</sequence>
<reference evidence="2" key="1">
    <citation type="submission" date="2019-11" db="EMBL/GenBank/DDBJ databases">
        <title>Bipolaris sorokiniana Genome sequencing.</title>
        <authorList>
            <person name="Wang H."/>
        </authorList>
    </citation>
    <scope>NUCLEOTIDE SEQUENCE</scope>
</reference>
<organism evidence="2 3">
    <name type="scientific">Cochliobolus sativus</name>
    <name type="common">Common root rot and spot blotch fungus</name>
    <name type="synonym">Bipolaris sorokiniana</name>
    <dbReference type="NCBI Taxonomy" id="45130"/>
    <lineage>
        <taxon>Eukaryota</taxon>
        <taxon>Fungi</taxon>
        <taxon>Dikarya</taxon>
        <taxon>Ascomycota</taxon>
        <taxon>Pezizomycotina</taxon>
        <taxon>Dothideomycetes</taxon>
        <taxon>Pleosporomycetidae</taxon>
        <taxon>Pleosporales</taxon>
        <taxon>Pleosporineae</taxon>
        <taxon>Pleosporaceae</taxon>
        <taxon>Bipolaris</taxon>
    </lineage>
</organism>
<comment type="caution">
    <text evidence="2">The sequence shown here is derived from an EMBL/GenBank/DDBJ whole genome shotgun (WGS) entry which is preliminary data.</text>
</comment>
<dbReference type="EMBL" id="WNKQ01000002">
    <property type="protein sequence ID" value="KAF5853536.1"/>
    <property type="molecule type" value="Genomic_DNA"/>
</dbReference>
<evidence type="ECO:0000313" key="2">
    <source>
        <dbReference type="EMBL" id="KAF5853536.1"/>
    </source>
</evidence>
<gene>
    <name evidence="2" type="ORF">GGP41_002072</name>
</gene>
<keyword evidence="1" id="KW-0812">Transmembrane</keyword>
<dbReference type="AlphaFoldDB" id="A0A8H5ZQV5"/>
<protein>
    <submittedName>
        <fullName evidence="2">Uncharacterized protein</fullName>
    </submittedName>
</protein>
<keyword evidence="1" id="KW-1133">Transmembrane helix</keyword>
<name>A0A8H5ZQV5_COCSA</name>
<evidence type="ECO:0000256" key="1">
    <source>
        <dbReference type="SAM" id="Phobius"/>
    </source>
</evidence>
<dbReference type="Proteomes" id="UP000624244">
    <property type="component" value="Unassembled WGS sequence"/>
</dbReference>
<feature type="transmembrane region" description="Helical" evidence="1">
    <location>
        <begin position="42"/>
        <end position="64"/>
    </location>
</feature>